<dbReference type="HOGENOM" id="CLU_872072_0_0_1"/>
<dbReference type="OrthoDB" id="3268736at2759"/>
<keyword evidence="9" id="KW-1185">Reference proteome</keyword>
<dbReference type="AlphaFoldDB" id="A0A0C3LFL1"/>
<evidence type="ECO:0000256" key="3">
    <source>
        <dbReference type="ARBA" id="ARBA00022989"/>
    </source>
</evidence>
<evidence type="ECO:0000256" key="4">
    <source>
        <dbReference type="ARBA" id="ARBA00023136"/>
    </source>
</evidence>
<evidence type="ECO:0000256" key="7">
    <source>
        <dbReference type="SAM" id="SignalP"/>
    </source>
</evidence>
<dbReference type="PANTHER" id="PTHR15549">
    <property type="entry name" value="PAIRED IMMUNOGLOBULIN-LIKE TYPE 2 RECEPTOR"/>
    <property type="match status" value="1"/>
</dbReference>
<keyword evidence="2 6" id="KW-0812">Transmembrane</keyword>
<feature type="chain" id="PRO_5002166589" evidence="7">
    <location>
        <begin position="21"/>
        <end position="319"/>
    </location>
</feature>
<reference evidence="8 9" key="1">
    <citation type="submission" date="2014-04" db="EMBL/GenBank/DDBJ databases">
        <authorList>
            <consortium name="DOE Joint Genome Institute"/>
            <person name="Kuo A."/>
            <person name="Girlanda M."/>
            <person name="Perotto S."/>
            <person name="Kohler A."/>
            <person name="Nagy L.G."/>
            <person name="Floudas D."/>
            <person name="Copeland A."/>
            <person name="Barry K.W."/>
            <person name="Cichocki N."/>
            <person name="Veneault-Fourrey C."/>
            <person name="LaButti K."/>
            <person name="Lindquist E.A."/>
            <person name="Lipzen A."/>
            <person name="Lundell T."/>
            <person name="Morin E."/>
            <person name="Murat C."/>
            <person name="Sun H."/>
            <person name="Tunlid A."/>
            <person name="Henrissat B."/>
            <person name="Grigoriev I.V."/>
            <person name="Hibbett D.S."/>
            <person name="Martin F."/>
            <person name="Nordberg H.P."/>
            <person name="Cantor M.N."/>
            <person name="Hua S.X."/>
        </authorList>
    </citation>
    <scope>NUCLEOTIDE SEQUENCE [LARGE SCALE GENOMIC DNA]</scope>
    <source>
        <strain evidence="8 9">MUT 4182</strain>
    </source>
</reference>
<dbReference type="GO" id="GO:0071944">
    <property type="term" value="C:cell periphery"/>
    <property type="evidence" value="ECO:0007669"/>
    <property type="project" value="UniProtKB-ARBA"/>
</dbReference>
<dbReference type="Proteomes" id="UP000054248">
    <property type="component" value="Unassembled WGS sequence"/>
</dbReference>
<feature type="region of interest" description="Disordered" evidence="5">
    <location>
        <begin position="177"/>
        <end position="196"/>
    </location>
</feature>
<organism evidence="8 9">
    <name type="scientific">Tulasnella calospora MUT 4182</name>
    <dbReference type="NCBI Taxonomy" id="1051891"/>
    <lineage>
        <taxon>Eukaryota</taxon>
        <taxon>Fungi</taxon>
        <taxon>Dikarya</taxon>
        <taxon>Basidiomycota</taxon>
        <taxon>Agaricomycotina</taxon>
        <taxon>Agaricomycetes</taxon>
        <taxon>Cantharellales</taxon>
        <taxon>Tulasnellaceae</taxon>
        <taxon>Tulasnella</taxon>
    </lineage>
</organism>
<dbReference type="GO" id="GO:0016020">
    <property type="term" value="C:membrane"/>
    <property type="evidence" value="ECO:0007669"/>
    <property type="project" value="UniProtKB-SubCell"/>
</dbReference>
<accession>A0A0C3LFL1</accession>
<feature type="signal peptide" evidence="7">
    <location>
        <begin position="1"/>
        <end position="20"/>
    </location>
</feature>
<dbReference type="InterPro" id="IPR051694">
    <property type="entry name" value="Immunoregulatory_rcpt-like"/>
</dbReference>
<dbReference type="PANTHER" id="PTHR15549:SF30">
    <property type="entry name" value="MID2 DOMAIN-CONTAINING PROTEIN"/>
    <property type="match status" value="1"/>
</dbReference>
<evidence type="ECO:0000313" key="8">
    <source>
        <dbReference type="EMBL" id="KIO20242.1"/>
    </source>
</evidence>
<reference evidence="9" key="2">
    <citation type="submission" date="2015-01" db="EMBL/GenBank/DDBJ databases">
        <title>Evolutionary Origins and Diversification of the Mycorrhizal Mutualists.</title>
        <authorList>
            <consortium name="DOE Joint Genome Institute"/>
            <consortium name="Mycorrhizal Genomics Consortium"/>
            <person name="Kohler A."/>
            <person name="Kuo A."/>
            <person name="Nagy L.G."/>
            <person name="Floudas D."/>
            <person name="Copeland A."/>
            <person name="Barry K.W."/>
            <person name="Cichocki N."/>
            <person name="Veneault-Fourrey C."/>
            <person name="LaButti K."/>
            <person name="Lindquist E.A."/>
            <person name="Lipzen A."/>
            <person name="Lundell T."/>
            <person name="Morin E."/>
            <person name="Murat C."/>
            <person name="Riley R."/>
            <person name="Ohm R."/>
            <person name="Sun H."/>
            <person name="Tunlid A."/>
            <person name="Henrissat B."/>
            <person name="Grigoriev I.V."/>
            <person name="Hibbett D.S."/>
            <person name="Martin F."/>
        </authorList>
    </citation>
    <scope>NUCLEOTIDE SEQUENCE [LARGE SCALE GENOMIC DNA]</scope>
    <source>
        <strain evidence="9">MUT 4182</strain>
    </source>
</reference>
<feature type="transmembrane region" description="Helical" evidence="6">
    <location>
        <begin position="222"/>
        <end position="245"/>
    </location>
</feature>
<evidence type="ECO:0000256" key="6">
    <source>
        <dbReference type="SAM" id="Phobius"/>
    </source>
</evidence>
<comment type="subcellular location">
    <subcellularLocation>
        <location evidence="1">Membrane</location>
        <topology evidence="1">Single-pass membrane protein</topology>
    </subcellularLocation>
</comment>
<name>A0A0C3LFL1_9AGAM</name>
<keyword evidence="3 6" id="KW-1133">Transmembrane helix</keyword>
<dbReference type="EMBL" id="KN823181">
    <property type="protein sequence ID" value="KIO20242.1"/>
    <property type="molecule type" value="Genomic_DNA"/>
</dbReference>
<evidence type="ECO:0000256" key="5">
    <source>
        <dbReference type="SAM" id="MobiDB-lite"/>
    </source>
</evidence>
<keyword evidence="4 6" id="KW-0472">Membrane</keyword>
<sequence>MLFWFATLLSCALFIGVSRSQNANRLYSNTTVVDDTSLAILYNDNSSGQWVADNSLSWDVTKLYLGTVHRGDGNARAQFNFTGIGVKVVIAAQDMPGAWTNISFFVDNTKQGDYIRGGTNANQLVYNIIAFEISGLRNSTHVLDIVGGQGTGVVMYLDYIQYTQLLPTTASNGNSSYSNIQPGSSTSSLTTSSTSTSTSVQSASSTLLTPTSFSEAPKISTVGIIGVGLMVLVIVLLVANLAIWIHRRKRKATKRPRSSETALLKFYHDVSVQGERVQEASHSQWLQTGLEKACPNIPYDHRRYTLLQTPPPSLIRGGS</sequence>
<protein>
    <submittedName>
        <fullName evidence="8">Uncharacterized protein</fullName>
    </submittedName>
</protein>
<proteinExistence type="predicted"/>
<gene>
    <name evidence="8" type="ORF">M407DRAFT_10980</name>
</gene>
<keyword evidence="7" id="KW-0732">Signal</keyword>
<evidence type="ECO:0000256" key="2">
    <source>
        <dbReference type="ARBA" id="ARBA00022692"/>
    </source>
</evidence>
<feature type="compositionally biased region" description="Low complexity" evidence="5">
    <location>
        <begin position="184"/>
        <end position="196"/>
    </location>
</feature>
<evidence type="ECO:0000256" key="1">
    <source>
        <dbReference type="ARBA" id="ARBA00004167"/>
    </source>
</evidence>
<evidence type="ECO:0000313" key="9">
    <source>
        <dbReference type="Proteomes" id="UP000054248"/>
    </source>
</evidence>